<dbReference type="Proteomes" id="UP001295469">
    <property type="component" value="Chromosome A05"/>
</dbReference>
<evidence type="ECO:0000256" key="1">
    <source>
        <dbReference type="SAM" id="MobiDB-lite"/>
    </source>
</evidence>
<name>A0A816UDQ0_BRANA</name>
<sequence>GAEVQFQDGSTPPALEKLLSSFPAAERSGEDSSNQTEPKSYLQRKNQRSSCRRCPNEHRATLGRSILNRTEQDPKKGKEASQSLEERSGRGRSNRKEEQIRSLKSLIHRRKRNLKTFYLHALDRRARD</sequence>
<evidence type="ECO:0000313" key="2">
    <source>
        <dbReference type="EMBL" id="CAF2101313.1"/>
    </source>
</evidence>
<dbReference type="EMBL" id="HG994359">
    <property type="protein sequence ID" value="CAF2101313.1"/>
    <property type="molecule type" value="Genomic_DNA"/>
</dbReference>
<feature type="compositionally biased region" description="Basic and acidic residues" evidence="1">
    <location>
        <begin position="70"/>
        <end position="100"/>
    </location>
</feature>
<protein>
    <submittedName>
        <fullName evidence="2">(rape) hypothetical protein</fullName>
    </submittedName>
</protein>
<proteinExistence type="predicted"/>
<accession>A0A816UDQ0</accession>
<feature type="region of interest" description="Disordered" evidence="1">
    <location>
        <begin position="20"/>
        <end position="100"/>
    </location>
</feature>
<dbReference type="AlphaFoldDB" id="A0A816UDQ0"/>
<gene>
    <name evidence="2" type="ORF">DARMORV10_A05P34350.1</name>
</gene>
<organism evidence="2">
    <name type="scientific">Brassica napus</name>
    <name type="common">Rape</name>
    <dbReference type="NCBI Taxonomy" id="3708"/>
    <lineage>
        <taxon>Eukaryota</taxon>
        <taxon>Viridiplantae</taxon>
        <taxon>Streptophyta</taxon>
        <taxon>Embryophyta</taxon>
        <taxon>Tracheophyta</taxon>
        <taxon>Spermatophyta</taxon>
        <taxon>Magnoliopsida</taxon>
        <taxon>eudicotyledons</taxon>
        <taxon>Gunneridae</taxon>
        <taxon>Pentapetalae</taxon>
        <taxon>rosids</taxon>
        <taxon>malvids</taxon>
        <taxon>Brassicales</taxon>
        <taxon>Brassicaceae</taxon>
        <taxon>Brassiceae</taxon>
        <taxon>Brassica</taxon>
    </lineage>
</organism>
<reference evidence="2" key="1">
    <citation type="submission" date="2021-01" db="EMBL/GenBank/DDBJ databases">
        <authorList>
            <consortium name="Genoscope - CEA"/>
            <person name="William W."/>
        </authorList>
    </citation>
    <scope>NUCLEOTIDE SEQUENCE</scope>
</reference>
<feature type="non-terminal residue" evidence="2">
    <location>
        <position position="1"/>
    </location>
</feature>